<accession>A0ABQ2QJL6</accession>
<protein>
    <recommendedName>
        <fullName evidence="3">Sulfotransferase family protein</fullName>
    </recommendedName>
</protein>
<name>A0ABQ2QJL6_9GAMM</name>
<dbReference type="Gene3D" id="3.40.50.300">
    <property type="entry name" value="P-loop containing nucleotide triphosphate hydrolases"/>
    <property type="match status" value="1"/>
</dbReference>
<organism evidence="1 2">
    <name type="scientific">Shewanella ulleungensis</name>
    <dbReference type="NCBI Taxonomy" id="2282699"/>
    <lineage>
        <taxon>Bacteria</taxon>
        <taxon>Pseudomonadati</taxon>
        <taxon>Pseudomonadota</taxon>
        <taxon>Gammaproteobacteria</taxon>
        <taxon>Alteromonadales</taxon>
        <taxon>Shewanellaceae</taxon>
        <taxon>Shewanella</taxon>
    </lineage>
</organism>
<evidence type="ECO:0000313" key="1">
    <source>
        <dbReference type="EMBL" id="GGP84957.1"/>
    </source>
</evidence>
<sequence length="246" mass="28423">MTVFTLILGMHRSGTSCLTGCLESAGLFLGDVVTEAKFNKRGNRENKKIVQLNDLLLAHNSASWSNPMDIVSWDMEHELARGSLISSYAMCDNYSVGIKDPRICFSLPFWLDGIEKYRFIGTFRHPHSVALSLNYRNNMPLDVAYDLWNKYNTKLLEYLRSYQFPLLCFDVENAKYLQDIESICSFLDLNKPSNSADFFESSLRNHNIGNEYINLPQNTTHIYNELLEYYNNQDIARNNIYTKGHQ</sequence>
<keyword evidence="2" id="KW-1185">Reference proteome</keyword>
<dbReference type="SUPFAM" id="SSF52540">
    <property type="entry name" value="P-loop containing nucleoside triphosphate hydrolases"/>
    <property type="match status" value="1"/>
</dbReference>
<dbReference type="RefSeq" id="WP_188955374.1">
    <property type="nucleotide sequence ID" value="NZ_BMQW01000004.1"/>
</dbReference>
<comment type="caution">
    <text evidence="1">The sequence shown here is derived from an EMBL/GenBank/DDBJ whole genome shotgun (WGS) entry which is preliminary data.</text>
</comment>
<dbReference type="Proteomes" id="UP000654004">
    <property type="component" value="Unassembled WGS sequence"/>
</dbReference>
<dbReference type="EMBL" id="BMQW01000004">
    <property type="protein sequence ID" value="GGP84957.1"/>
    <property type="molecule type" value="Genomic_DNA"/>
</dbReference>
<dbReference type="InterPro" id="IPR027417">
    <property type="entry name" value="P-loop_NTPase"/>
</dbReference>
<reference evidence="2" key="1">
    <citation type="journal article" date="2019" name="Int. J. Syst. Evol. Microbiol.">
        <title>The Global Catalogue of Microorganisms (GCM) 10K type strain sequencing project: providing services to taxonomists for standard genome sequencing and annotation.</title>
        <authorList>
            <consortium name="The Broad Institute Genomics Platform"/>
            <consortium name="The Broad Institute Genome Sequencing Center for Infectious Disease"/>
            <person name="Wu L."/>
            <person name="Ma J."/>
        </authorList>
    </citation>
    <scope>NUCLEOTIDE SEQUENCE [LARGE SCALE GENOMIC DNA]</scope>
    <source>
        <strain evidence="2">JCM 32305</strain>
    </source>
</reference>
<gene>
    <name evidence="1" type="ORF">GCM10009410_17640</name>
</gene>
<evidence type="ECO:0008006" key="3">
    <source>
        <dbReference type="Google" id="ProtNLM"/>
    </source>
</evidence>
<evidence type="ECO:0000313" key="2">
    <source>
        <dbReference type="Proteomes" id="UP000654004"/>
    </source>
</evidence>
<proteinExistence type="predicted"/>